<evidence type="ECO:0000256" key="3">
    <source>
        <dbReference type="ARBA" id="ARBA00022898"/>
    </source>
</evidence>
<dbReference type="InterPro" id="IPR029144">
    <property type="entry name" value="Thr_synth_N"/>
</dbReference>
<evidence type="ECO:0000256" key="5">
    <source>
        <dbReference type="PIRSR" id="PIRSR604450-51"/>
    </source>
</evidence>
<dbReference type="RefSeq" id="WP_019225767.1">
    <property type="nucleotide sequence ID" value="NZ_CP046996.1"/>
</dbReference>
<evidence type="ECO:0000256" key="2">
    <source>
        <dbReference type="ARBA" id="ARBA00005517"/>
    </source>
</evidence>
<organism evidence="8 9">
    <name type="scientific">Dehalobacter restrictus</name>
    <dbReference type="NCBI Taxonomy" id="55583"/>
    <lineage>
        <taxon>Bacteria</taxon>
        <taxon>Bacillati</taxon>
        <taxon>Bacillota</taxon>
        <taxon>Clostridia</taxon>
        <taxon>Eubacteriales</taxon>
        <taxon>Desulfitobacteriaceae</taxon>
        <taxon>Dehalobacter</taxon>
    </lineage>
</organism>
<dbReference type="InterPro" id="IPR004450">
    <property type="entry name" value="Thr_synthase-like"/>
</dbReference>
<feature type="domain" description="Tryptophan synthase beta chain-like PALP" evidence="6">
    <location>
        <begin position="99"/>
        <end position="410"/>
    </location>
</feature>
<dbReference type="GO" id="GO:0005737">
    <property type="term" value="C:cytoplasm"/>
    <property type="evidence" value="ECO:0007669"/>
    <property type="project" value="TreeGrafter"/>
</dbReference>
<dbReference type="EC" id="4.2.3.1" evidence="4"/>
<reference evidence="8 9" key="1">
    <citation type="submission" date="2019-12" db="EMBL/GenBank/DDBJ databases">
        <title>Sequence classification of anaerobic respiratory reductive dehalogenases: First we see many, then we see few.</title>
        <authorList>
            <person name="Molenda O."/>
            <person name="Puentes Jacome L.A."/>
            <person name="Cao X."/>
            <person name="Nesbo C.L."/>
            <person name="Tang S."/>
            <person name="Morson N."/>
            <person name="Patron J."/>
            <person name="Lomheim L."/>
            <person name="Wishart D.S."/>
            <person name="Edwards E.A."/>
        </authorList>
    </citation>
    <scope>NUCLEOTIDE SEQUENCE [LARGE SCALE GENOMIC DNA]</scope>
    <source>
        <strain evidence="8 9">12DCA</strain>
    </source>
</reference>
<dbReference type="Gene3D" id="3.40.50.1100">
    <property type="match status" value="2"/>
</dbReference>
<dbReference type="NCBIfam" id="TIGR00260">
    <property type="entry name" value="thrC"/>
    <property type="match status" value="1"/>
</dbReference>
<proteinExistence type="inferred from homology"/>
<evidence type="ECO:0000256" key="1">
    <source>
        <dbReference type="ARBA" id="ARBA00001933"/>
    </source>
</evidence>
<protein>
    <recommendedName>
        <fullName evidence="4">Threonine synthase</fullName>
        <ecNumber evidence="4">4.2.3.1</ecNumber>
    </recommendedName>
</protein>
<dbReference type="EMBL" id="CP046996">
    <property type="protein sequence ID" value="QHA00314.1"/>
    <property type="molecule type" value="Genomic_DNA"/>
</dbReference>
<dbReference type="InterPro" id="IPR001926">
    <property type="entry name" value="TrpB-like_PALP"/>
</dbReference>
<gene>
    <name evidence="8" type="ORF">GQ588_06535</name>
</gene>
<dbReference type="AlphaFoldDB" id="A0A857DGA2"/>
<comment type="cofactor">
    <cofactor evidence="1 5">
        <name>pyridoxal 5'-phosphate</name>
        <dbReference type="ChEBI" id="CHEBI:597326"/>
    </cofactor>
</comment>
<comment type="similarity">
    <text evidence="2">Belongs to the threonine synthase family.</text>
</comment>
<dbReference type="Pfam" id="PF00291">
    <property type="entry name" value="PALP"/>
    <property type="match status" value="1"/>
</dbReference>
<dbReference type="InterPro" id="IPR036052">
    <property type="entry name" value="TrpB-like_PALP_sf"/>
</dbReference>
<dbReference type="Proteomes" id="UP000430508">
    <property type="component" value="Chromosome"/>
</dbReference>
<feature type="modified residue" description="N6-(pyridoxal phosphate)lysine" evidence="5">
    <location>
        <position position="107"/>
    </location>
</feature>
<feature type="domain" description="Threonine synthase N-terminal" evidence="7">
    <location>
        <begin position="2"/>
        <end position="71"/>
    </location>
</feature>
<keyword evidence="8" id="KW-0456">Lyase</keyword>
<dbReference type="CDD" id="cd01560">
    <property type="entry name" value="Thr-synth_2"/>
    <property type="match status" value="1"/>
</dbReference>
<keyword evidence="3 5" id="KW-0663">Pyridoxal phosphate</keyword>
<evidence type="ECO:0000313" key="9">
    <source>
        <dbReference type="Proteomes" id="UP000430508"/>
    </source>
</evidence>
<evidence type="ECO:0000256" key="4">
    <source>
        <dbReference type="NCBIfam" id="TIGR00260"/>
    </source>
</evidence>
<dbReference type="GO" id="GO:0009088">
    <property type="term" value="P:threonine biosynthetic process"/>
    <property type="evidence" value="ECO:0007669"/>
    <property type="project" value="UniProtKB-UniRule"/>
</dbReference>
<dbReference type="SUPFAM" id="SSF53686">
    <property type="entry name" value="Tryptophan synthase beta subunit-like PLP-dependent enzymes"/>
    <property type="match status" value="1"/>
</dbReference>
<dbReference type="GO" id="GO:0004795">
    <property type="term" value="F:threonine synthase activity"/>
    <property type="evidence" value="ECO:0007669"/>
    <property type="project" value="UniProtKB-UniRule"/>
</dbReference>
<evidence type="ECO:0000313" key="8">
    <source>
        <dbReference type="EMBL" id="QHA00314.1"/>
    </source>
</evidence>
<accession>A0A857DGA2</accession>
<dbReference type="PANTHER" id="PTHR43515:SF1">
    <property type="entry name" value="THREONINE SYNTHASE-LIKE 1"/>
    <property type="match status" value="1"/>
</dbReference>
<evidence type="ECO:0000259" key="7">
    <source>
        <dbReference type="Pfam" id="PF14821"/>
    </source>
</evidence>
<sequence length="493" mass="54267">MYLSTRGNIDAQTSAQAIALGMVPQGGLFVPQEIPCVDWKQYANCSYAELALQIMKLYCGDLPAGTLEEAVKVYGDGRFDTSNPAPLVEVGGCGMLELWHGPTAAFKDMALQVLPYLLTASIKELGLDVEVLILTATSGDTGKAALDGFKDVPGTRIVVFYPDGGVSAVQERQMVTTGGGNTFVVAVNGNFDECQTAVKKIFSSEELRQKLNANHMVFSSANSINWGRLLPQIVYYFWAYLEAVRLGRTAAEEKINIVVPTGNFGNILAAYYAKRMGLPLGKLICASNKNNVLTDFFTAGTYESNRPFYLTSSPSMDILISSNFERFLFEVSGRDAGKTSSWFQRLSSEGKFSVDPDTLTACRENMIAGWTDEEGVFETIKKVYEEDNYLLDPHTAVAMKVYNDYRENSGDKTFTVLTSTASPFKFAQSVLTAIAGDSYRECGPWEALTRLSALTGWDIPSGLQGLREKPAQKVYRCQPEEITAYLERKFLKD</sequence>
<name>A0A857DGA2_9FIRM</name>
<dbReference type="InterPro" id="IPR037158">
    <property type="entry name" value="Thr_synth_N_sf"/>
</dbReference>
<evidence type="ECO:0000259" key="6">
    <source>
        <dbReference type="Pfam" id="PF00291"/>
    </source>
</evidence>
<dbReference type="Gene3D" id="3.90.1380.10">
    <property type="entry name" value="Threonine synthase, N-terminal domain"/>
    <property type="match status" value="1"/>
</dbReference>
<dbReference type="Pfam" id="PF14821">
    <property type="entry name" value="Thr_synth_N"/>
    <property type="match status" value="1"/>
</dbReference>
<dbReference type="PANTHER" id="PTHR43515">
    <property type="entry name" value="THREONINE SYNTHASE-LIKE 1"/>
    <property type="match status" value="1"/>
</dbReference>